<accession>A0A7J7YSB2</accession>
<protein>
    <submittedName>
        <fullName evidence="2">Uncharacterized protein</fullName>
    </submittedName>
</protein>
<name>A0A7J7YSB2_RHIFE</name>
<organism evidence="2 3">
    <name type="scientific">Rhinolophus ferrumequinum</name>
    <name type="common">Greater horseshoe bat</name>
    <dbReference type="NCBI Taxonomy" id="59479"/>
    <lineage>
        <taxon>Eukaryota</taxon>
        <taxon>Metazoa</taxon>
        <taxon>Chordata</taxon>
        <taxon>Craniata</taxon>
        <taxon>Vertebrata</taxon>
        <taxon>Euteleostomi</taxon>
        <taxon>Mammalia</taxon>
        <taxon>Eutheria</taxon>
        <taxon>Laurasiatheria</taxon>
        <taxon>Chiroptera</taxon>
        <taxon>Yinpterochiroptera</taxon>
        <taxon>Rhinolophoidea</taxon>
        <taxon>Rhinolophidae</taxon>
        <taxon>Rhinolophinae</taxon>
        <taxon>Rhinolophus</taxon>
    </lineage>
</organism>
<evidence type="ECO:0000313" key="2">
    <source>
        <dbReference type="EMBL" id="KAF6364725.1"/>
    </source>
</evidence>
<comment type="caution">
    <text evidence="2">The sequence shown here is derived from an EMBL/GenBank/DDBJ whole genome shotgun (WGS) entry which is preliminary data.</text>
</comment>
<dbReference type="Proteomes" id="UP000585614">
    <property type="component" value="Unassembled WGS sequence"/>
</dbReference>
<gene>
    <name evidence="2" type="ORF">mRhiFer1_009850</name>
</gene>
<feature type="compositionally biased region" description="Low complexity" evidence="1">
    <location>
        <begin position="101"/>
        <end position="115"/>
    </location>
</feature>
<feature type="region of interest" description="Disordered" evidence="1">
    <location>
        <begin position="29"/>
        <end position="61"/>
    </location>
</feature>
<evidence type="ECO:0000313" key="3">
    <source>
        <dbReference type="Proteomes" id="UP000585614"/>
    </source>
</evidence>
<dbReference type="EMBL" id="JACAGC010000005">
    <property type="protein sequence ID" value="KAF6364725.1"/>
    <property type="molecule type" value="Genomic_DNA"/>
</dbReference>
<evidence type="ECO:0000256" key="1">
    <source>
        <dbReference type="SAM" id="MobiDB-lite"/>
    </source>
</evidence>
<feature type="compositionally biased region" description="Polar residues" evidence="1">
    <location>
        <begin position="39"/>
        <end position="48"/>
    </location>
</feature>
<sequence>MNLSRFEGLWKDLGAGLLEMGTTEIMNRADEHPGRRNFGPSSVSPANKQEQRKENLVQGIDYTGDDKAKGLKWDSVTSLRLLRARNCYRCLKLKRQKDPESPSSSCNNRMSSNKSWVHRKTATAIDMPEAEREGEKYPGLSFSAL</sequence>
<dbReference type="AlphaFoldDB" id="A0A7J7YSB2"/>
<feature type="region of interest" description="Disordered" evidence="1">
    <location>
        <begin position="94"/>
        <end position="145"/>
    </location>
</feature>
<reference evidence="2 3" key="1">
    <citation type="journal article" date="2020" name="Nature">
        <title>Six reference-quality genomes reveal evolution of bat adaptations.</title>
        <authorList>
            <person name="Jebb D."/>
            <person name="Huang Z."/>
            <person name="Pippel M."/>
            <person name="Hughes G.M."/>
            <person name="Lavrichenko K."/>
            <person name="Devanna P."/>
            <person name="Winkler S."/>
            <person name="Jermiin L.S."/>
            <person name="Skirmuntt E.C."/>
            <person name="Katzourakis A."/>
            <person name="Burkitt-Gray L."/>
            <person name="Ray D.A."/>
            <person name="Sullivan K.A.M."/>
            <person name="Roscito J.G."/>
            <person name="Kirilenko B.M."/>
            <person name="Davalos L.M."/>
            <person name="Corthals A.P."/>
            <person name="Power M.L."/>
            <person name="Jones G."/>
            <person name="Ransome R.D."/>
            <person name="Dechmann D.K.N."/>
            <person name="Locatelli A.G."/>
            <person name="Puechmaille S.J."/>
            <person name="Fedrigo O."/>
            <person name="Jarvis E.D."/>
            <person name="Hiller M."/>
            <person name="Vernes S.C."/>
            <person name="Myers E.W."/>
            <person name="Teeling E.C."/>
        </authorList>
    </citation>
    <scope>NUCLEOTIDE SEQUENCE [LARGE SCALE GENOMIC DNA]</scope>
    <source>
        <strain evidence="2">MRhiFer1</strain>
        <tissue evidence="2">Lung</tissue>
    </source>
</reference>
<proteinExistence type="predicted"/>